<dbReference type="EMBL" id="ACCJ01000145">
    <property type="protein sequence ID" value="EEG55438.1"/>
    <property type="molecule type" value="Genomic_DNA"/>
</dbReference>
<reference evidence="1 2" key="1">
    <citation type="submission" date="2009-01" db="EMBL/GenBank/DDBJ databases">
        <authorList>
            <person name="Fulton L."/>
            <person name="Clifton S."/>
            <person name="Fulton B."/>
            <person name="Xu J."/>
            <person name="Minx P."/>
            <person name="Pepin K.H."/>
            <person name="Johnson M."/>
            <person name="Bhonagiri V."/>
            <person name="Nash W.E."/>
            <person name="Mardis E.R."/>
            <person name="Wilson R.K."/>
        </authorList>
    </citation>
    <scope>NUCLEOTIDE SEQUENCE [LARGE SCALE GENOMIC DNA]</scope>
    <source>
        <strain evidence="1 2">DSM 15981</strain>
    </source>
</reference>
<name>C0CZR0_9FIRM</name>
<evidence type="ECO:0000313" key="1">
    <source>
        <dbReference type="EMBL" id="EEG55438.1"/>
    </source>
</evidence>
<proteinExistence type="predicted"/>
<sequence length="40" mass="4438">MRTAAKLSPAAVFANRAAVREKDGEIPGQRMEFIAFFAIR</sequence>
<gene>
    <name evidence="1" type="ORF">CLOSTASPAR_02487</name>
</gene>
<organism evidence="1 2">
    <name type="scientific">[Clostridium] asparagiforme DSM 15981</name>
    <dbReference type="NCBI Taxonomy" id="518636"/>
    <lineage>
        <taxon>Bacteria</taxon>
        <taxon>Bacillati</taxon>
        <taxon>Bacillota</taxon>
        <taxon>Clostridia</taxon>
        <taxon>Lachnospirales</taxon>
        <taxon>Lachnospiraceae</taxon>
        <taxon>Enterocloster</taxon>
    </lineage>
</organism>
<comment type="caution">
    <text evidence="1">The sequence shown here is derived from an EMBL/GenBank/DDBJ whole genome shotgun (WGS) entry which is preliminary data.</text>
</comment>
<dbReference type="Proteomes" id="UP000004756">
    <property type="component" value="Unassembled WGS sequence"/>
</dbReference>
<protein>
    <submittedName>
        <fullName evidence="1">Uncharacterized protein</fullName>
    </submittedName>
</protein>
<dbReference type="HOGENOM" id="CLU_3287137_0_0_9"/>
<keyword evidence="2" id="KW-1185">Reference proteome</keyword>
<dbReference type="AlphaFoldDB" id="C0CZR0"/>
<evidence type="ECO:0000313" key="2">
    <source>
        <dbReference type="Proteomes" id="UP000004756"/>
    </source>
</evidence>
<accession>C0CZR0</accession>
<reference evidence="1 2" key="2">
    <citation type="submission" date="2009-02" db="EMBL/GenBank/DDBJ databases">
        <title>Draft genome sequence of Clostridium asparagiforme (DSM 15981).</title>
        <authorList>
            <person name="Sudarsanam P."/>
            <person name="Ley R."/>
            <person name="Guruge J."/>
            <person name="Turnbaugh P.J."/>
            <person name="Mahowald M."/>
            <person name="Liep D."/>
            <person name="Gordon J."/>
        </authorList>
    </citation>
    <scope>NUCLEOTIDE SEQUENCE [LARGE SCALE GENOMIC DNA]</scope>
    <source>
        <strain evidence="1 2">DSM 15981</strain>
    </source>
</reference>